<gene>
    <name evidence="1" type="ORF">KsCSTR_38610</name>
</gene>
<dbReference type="SUPFAM" id="SSF47598">
    <property type="entry name" value="Ribbon-helix-helix"/>
    <property type="match status" value="1"/>
</dbReference>
<proteinExistence type="predicted"/>
<organism evidence="1 2">
    <name type="scientific">Kuenenia stuttgartiensis</name>
    <dbReference type="NCBI Taxonomy" id="174633"/>
    <lineage>
        <taxon>Bacteria</taxon>
        <taxon>Pseudomonadati</taxon>
        <taxon>Planctomycetota</taxon>
        <taxon>Candidatus Brocadiia</taxon>
        <taxon>Candidatus Brocadiales</taxon>
        <taxon>Candidatus Brocadiaceae</taxon>
        <taxon>Candidatus Kuenenia</taxon>
    </lineage>
</organism>
<dbReference type="PANTHER" id="PTHR40688">
    <property type="match status" value="1"/>
</dbReference>
<dbReference type="Proteomes" id="UP000501926">
    <property type="component" value="Chromosome"/>
</dbReference>
<name>A0A6G7GUF0_KUEST</name>
<dbReference type="InterPro" id="IPR010985">
    <property type="entry name" value="Ribbon_hlx_hlx"/>
</dbReference>
<reference evidence="1 2" key="1">
    <citation type="submission" date="2020-02" db="EMBL/GenBank/DDBJ databases">
        <title>Newly sequenced genome of strain CSTR1 showed variability in Candidatus Kuenenia stuttgartiensis genomes.</title>
        <authorList>
            <person name="Ding C."/>
            <person name="Adrian L."/>
        </authorList>
    </citation>
    <scope>NUCLEOTIDE SEQUENCE [LARGE SCALE GENOMIC DNA]</scope>
    <source>
        <strain evidence="1 2">CSTR1</strain>
    </source>
</reference>
<dbReference type="InterPro" id="IPR052991">
    <property type="entry name" value="Non-func_TypeII_TA_Antitoxin"/>
</dbReference>
<evidence type="ECO:0000313" key="2">
    <source>
        <dbReference type="Proteomes" id="UP000501926"/>
    </source>
</evidence>
<dbReference type="AlphaFoldDB" id="A0A6G7GUF0"/>
<accession>A0A6G7GUF0</accession>
<evidence type="ECO:0000313" key="1">
    <source>
        <dbReference type="EMBL" id="QII13240.1"/>
    </source>
</evidence>
<dbReference type="PANTHER" id="PTHR40688:SF2">
    <property type="entry name" value="RIBBON-HELIX-HELIX PROTEIN COPG DOMAIN-CONTAINING PROTEIN"/>
    <property type="match status" value="1"/>
</dbReference>
<dbReference type="GO" id="GO:0006355">
    <property type="term" value="P:regulation of DNA-templated transcription"/>
    <property type="evidence" value="ECO:0007669"/>
    <property type="project" value="InterPro"/>
</dbReference>
<protein>
    <submittedName>
        <fullName evidence="1">Uncharacterized protein</fullName>
    </submittedName>
</protein>
<dbReference type="EMBL" id="CP049055">
    <property type="protein sequence ID" value="QII13240.1"/>
    <property type="molecule type" value="Genomic_DNA"/>
</dbReference>
<dbReference type="RefSeq" id="WP_164995339.1">
    <property type="nucleotide sequence ID" value="NZ_CP049055.1"/>
</dbReference>
<dbReference type="CDD" id="cd22233">
    <property type="entry name" value="RHH_CopAso-like"/>
    <property type="match status" value="1"/>
</dbReference>
<sequence>MGTTLTIRIDEKTKQRLECLAAAMARSKSYLVSTAINEFIEANEWQIREIKKAVTKADQPDGEHSRFFVKMPLAGRGRNSNTSFQFEGKMPQVVIMFHLQHPETMKMVL</sequence>